<name>A0ABN7BB04_9HEMI</name>
<protein>
    <submittedName>
        <fullName evidence="1">Uncharacterized protein</fullName>
    </submittedName>
</protein>
<gene>
    <name evidence="1" type="ORF">NTJ_14380</name>
</gene>
<dbReference type="EMBL" id="AP028921">
    <property type="protein sequence ID" value="BET01564.1"/>
    <property type="molecule type" value="Genomic_DNA"/>
</dbReference>
<organism evidence="1 2">
    <name type="scientific">Nesidiocoris tenuis</name>
    <dbReference type="NCBI Taxonomy" id="355587"/>
    <lineage>
        <taxon>Eukaryota</taxon>
        <taxon>Metazoa</taxon>
        <taxon>Ecdysozoa</taxon>
        <taxon>Arthropoda</taxon>
        <taxon>Hexapoda</taxon>
        <taxon>Insecta</taxon>
        <taxon>Pterygota</taxon>
        <taxon>Neoptera</taxon>
        <taxon>Paraneoptera</taxon>
        <taxon>Hemiptera</taxon>
        <taxon>Heteroptera</taxon>
        <taxon>Panheteroptera</taxon>
        <taxon>Cimicomorpha</taxon>
        <taxon>Miridae</taxon>
        <taxon>Dicyphina</taxon>
        <taxon>Nesidiocoris</taxon>
    </lineage>
</organism>
<accession>A0ABN7BB04</accession>
<reference evidence="1 2" key="1">
    <citation type="submission" date="2023-09" db="EMBL/GenBank/DDBJ databases">
        <title>Nesidiocoris tenuis whole genome shotgun sequence.</title>
        <authorList>
            <person name="Shibata T."/>
            <person name="Shimoda M."/>
            <person name="Kobayashi T."/>
            <person name="Uehara T."/>
        </authorList>
    </citation>
    <scope>NUCLEOTIDE SEQUENCE [LARGE SCALE GENOMIC DNA]</scope>
    <source>
        <strain evidence="1 2">Japan</strain>
    </source>
</reference>
<sequence>MAARRRGDFLAPGGAESATFCPTASGYSPRRFQSLRLNSRPSSRCRRPRPAALPAFRAQFRYRNSRSRR</sequence>
<evidence type="ECO:0000313" key="1">
    <source>
        <dbReference type="EMBL" id="BET01564.1"/>
    </source>
</evidence>
<keyword evidence="2" id="KW-1185">Reference proteome</keyword>
<evidence type="ECO:0000313" key="2">
    <source>
        <dbReference type="Proteomes" id="UP001307889"/>
    </source>
</evidence>
<proteinExistence type="predicted"/>
<dbReference type="Proteomes" id="UP001307889">
    <property type="component" value="Chromosome 13"/>
</dbReference>